<organism evidence="2">
    <name type="scientific">marine sediment metagenome</name>
    <dbReference type="NCBI Taxonomy" id="412755"/>
    <lineage>
        <taxon>unclassified sequences</taxon>
        <taxon>metagenomes</taxon>
        <taxon>ecological metagenomes</taxon>
    </lineage>
</organism>
<gene>
    <name evidence="2" type="ORF">LCGC14_2286970</name>
</gene>
<dbReference type="EMBL" id="LAZR01031949">
    <property type="protein sequence ID" value="KKL52289.1"/>
    <property type="molecule type" value="Genomic_DNA"/>
</dbReference>
<sequence length="60" mass="6781">MTSTIIDYLAAIGIEVYPEKKKLFLIVSLTVNLGLLGFFKYFNFFIDSIAILASLLGFTW</sequence>
<protein>
    <submittedName>
        <fullName evidence="2">Uncharacterized protein</fullName>
    </submittedName>
</protein>
<reference evidence="2" key="1">
    <citation type="journal article" date="2015" name="Nature">
        <title>Complex archaea that bridge the gap between prokaryotes and eukaryotes.</title>
        <authorList>
            <person name="Spang A."/>
            <person name="Saw J.H."/>
            <person name="Jorgensen S.L."/>
            <person name="Zaremba-Niedzwiedzka K."/>
            <person name="Martijn J."/>
            <person name="Lind A.E."/>
            <person name="van Eijk R."/>
            <person name="Schleper C."/>
            <person name="Guy L."/>
            <person name="Ettema T.J."/>
        </authorList>
    </citation>
    <scope>NUCLEOTIDE SEQUENCE</scope>
</reference>
<comment type="caution">
    <text evidence="2">The sequence shown here is derived from an EMBL/GenBank/DDBJ whole genome shotgun (WGS) entry which is preliminary data.</text>
</comment>
<evidence type="ECO:0000313" key="2">
    <source>
        <dbReference type="EMBL" id="KKL52289.1"/>
    </source>
</evidence>
<proteinExistence type="predicted"/>
<keyword evidence="1" id="KW-0472">Membrane</keyword>
<feature type="non-terminal residue" evidence="2">
    <location>
        <position position="60"/>
    </location>
</feature>
<dbReference type="AlphaFoldDB" id="A0A0F9CSX1"/>
<feature type="transmembrane region" description="Helical" evidence="1">
    <location>
        <begin position="23"/>
        <end position="42"/>
    </location>
</feature>
<keyword evidence="1" id="KW-1133">Transmembrane helix</keyword>
<name>A0A0F9CSX1_9ZZZZ</name>
<keyword evidence="1" id="KW-0812">Transmembrane</keyword>
<evidence type="ECO:0000256" key="1">
    <source>
        <dbReference type="SAM" id="Phobius"/>
    </source>
</evidence>
<accession>A0A0F9CSX1</accession>